<keyword evidence="3" id="KW-1185">Reference proteome</keyword>
<keyword evidence="1" id="KW-1133">Transmembrane helix</keyword>
<accession>A0A1M6PZQ6</accession>
<dbReference type="AlphaFoldDB" id="A0A1M6PZQ6"/>
<evidence type="ECO:0000313" key="2">
    <source>
        <dbReference type="EMBL" id="SHK13429.1"/>
    </source>
</evidence>
<reference evidence="2 3" key="1">
    <citation type="submission" date="2016-11" db="EMBL/GenBank/DDBJ databases">
        <authorList>
            <person name="Jaros S."/>
            <person name="Januszkiewicz K."/>
            <person name="Wedrychowicz H."/>
        </authorList>
    </citation>
    <scope>NUCLEOTIDE SEQUENCE [LARGE SCALE GENOMIC DNA]</scope>
    <source>
        <strain evidence="2 3">DSM 19557</strain>
    </source>
</reference>
<dbReference type="EMBL" id="LT670846">
    <property type="protein sequence ID" value="SHK13429.1"/>
    <property type="molecule type" value="Genomic_DNA"/>
</dbReference>
<dbReference type="RefSeq" id="WP_079653235.1">
    <property type="nucleotide sequence ID" value="NZ_LT670846.1"/>
</dbReference>
<keyword evidence="1" id="KW-0472">Membrane</keyword>
<gene>
    <name evidence="2" type="ORF">SAMN05444391_0018</name>
</gene>
<organism evidence="2 3">
    <name type="scientific">Thermocrinis minervae</name>
    <dbReference type="NCBI Taxonomy" id="381751"/>
    <lineage>
        <taxon>Bacteria</taxon>
        <taxon>Pseudomonadati</taxon>
        <taxon>Aquificota</taxon>
        <taxon>Aquificia</taxon>
        <taxon>Aquificales</taxon>
        <taxon>Aquificaceae</taxon>
        <taxon>Thermocrinis</taxon>
    </lineage>
</organism>
<name>A0A1M6PZQ6_9AQUI</name>
<feature type="transmembrane region" description="Helical" evidence="1">
    <location>
        <begin position="12"/>
        <end position="29"/>
    </location>
</feature>
<dbReference type="STRING" id="381751.SAMN05444391_0018"/>
<dbReference type="Proteomes" id="UP000189810">
    <property type="component" value="Chromosome I"/>
</dbReference>
<keyword evidence="1" id="KW-0812">Transmembrane</keyword>
<sequence>MSNFFIELVRVLLALGIVIVLILLISAFLPKLLEKFRIRYVDNEDFRIKKLLPLSKGINLLVLEIKGKLHVMIVTERYTFLVYKDDVDSST</sequence>
<evidence type="ECO:0000313" key="3">
    <source>
        <dbReference type="Proteomes" id="UP000189810"/>
    </source>
</evidence>
<evidence type="ECO:0000256" key="1">
    <source>
        <dbReference type="SAM" id="Phobius"/>
    </source>
</evidence>
<proteinExistence type="predicted"/>
<protein>
    <submittedName>
        <fullName evidence="2">Uncharacterized protein</fullName>
    </submittedName>
</protein>